<dbReference type="Proteomes" id="UP001159405">
    <property type="component" value="Unassembled WGS sequence"/>
</dbReference>
<comment type="caution">
    <text evidence="10">The sequence shown here is derived from an EMBL/GenBank/DDBJ whole genome shotgun (WGS) entry which is preliminary data.</text>
</comment>
<comment type="catalytic activity">
    <reaction evidence="7">
        <text>[protein]-disulfide + 2 glutathione = [protein]-dithiol + glutathione disulfide</text>
        <dbReference type="Rhea" id="RHEA:21064"/>
        <dbReference type="Rhea" id="RHEA-COMP:10593"/>
        <dbReference type="Rhea" id="RHEA-COMP:10594"/>
        <dbReference type="ChEBI" id="CHEBI:29950"/>
        <dbReference type="ChEBI" id="CHEBI:50058"/>
        <dbReference type="ChEBI" id="CHEBI:57925"/>
        <dbReference type="ChEBI" id="CHEBI:58297"/>
        <dbReference type="EC" id="1.8.4.2"/>
    </reaction>
    <physiologicalReaction direction="right-to-left" evidence="7">
        <dbReference type="Rhea" id="RHEA:21066"/>
    </physiologicalReaction>
</comment>
<feature type="transmembrane region" description="Helical" evidence="8">
    <location>
        <begin position="350"/>
        <end position="372"/>
    </location>
</feature>
<dbReference type="Pfam" id="PF06423">
    <property type="entry name" value="GWT1"/>
    <property type="match status" value="1"/>
</dbReference>
<dbReference type="EMBL" id="CALNXK010000004">
    <property type="protein sequence ID" value="CAH3036660.1"/>
    <property type="molecule type" value="Genomic_DNA"/>
</dbReference>
<feature type="transmembrane region" description="Helical" evidence="8">
    <location>
        <begin position="273"/>
        <end position="296"/>
    </location>
</feature>
<name>A0ABN8MZB5_9CNID</name>
<sequence>MADDMEFSGNLSYKEIHERFVSDLNGTSLMEVSLVASTAPVAVILRTFMFSLLFLNEKAKLTRLLFCSLVFVLDFATLIVPALLGCTVLADYIILLIATCLSLSLGVLVLCSARSYREQTHLNSQTILSSDMSGKRPFIGNFRAYVVIATAIAILAVDFAIFPRRLAKAETFGSGLMDVGVGSFIISNAIVSPEARGVSTGNTGFISPVIRSLKSSLPLLVLGIMRFISVKGSDYQEHVSEYGTHWNFFFTLVIVRVLSTMLLRLLPGRNWYGLTGVALACLYQYLLSCAGLRAFVLHGRYGDNSRHGFLDANREGLCSCAGYLALYFIGVQLGKFLFQERSTVGQWIKAFFVLVTADVVFYLLLEASQLYVSPISRRMANLSFVLWQVAYNIQILSSFLFCEILITVAKLKDVLHGAVSGGCEACYPTRKQNNNPCACLVAAINRNQLLYFLLANLLTGAVNFSVQTVFCSAVKGFLIVCTYLLVLHSLVFILHLRERRFGDHIDWKTYTDGLKEAQSSHKPVMLIIHKSWCGACKALKPNFAESKEIGELSKNFVMINVEDDEEPQDTQYKIDGSYIPRIFILDSSGRVQKDIYNKEGNPSYKYYYGNAPAVVDSMKAALEVMIQGVRIGDEL</sequence>
<keyword evidence="4 8" id="KW-0812">Transmembrane</keyword>
<reference evidence="10 11" key="1">
    <citation type="submission" date="2022-05" db="EMBL/GenBank/DDBJ databases">
        <authorList>
            <consortium name="Genoscope - CEA"/>
            <person name="William W."/>
        </authorList>
    </citation>
    <scope>NUCLEOTIDE SEQUENCE [LARGE SCALE GENOMIC DNA]</scope>
</reference>
<feature type="transmembrane region" description="Helical" evidence="8">
    <location>
        <begin position="90"/>
        <end position="111"/>
    </location>
</feature>
<dbReference type="Gene3D" id="3.40.30.10">
    <property type="entry name" value="Glutaredoxin"/>
    <property type="match status" value="1"/>
</dbReference>
<evidence type="ECO:0000256" key="4">
    <source>
        <dbReference type="ARBA" id="ARBA00022692"/>
    </source>
</evidence>
<evidence type="ECO:0000256" key="6">
    <source>
        <dbReference type="ARBA" id="ARBA00023136"/>
    </source>
</evidence>
<dbReference type="EC" id="1.8.4.2" evidence="2"/>
<evidence type="ECO:0000259" key="9">
    <source>
        <dbReference type="PROSITE" id="PS51352"/>
    </source>
</evidence>
<dbReference type="InterPro" id="IPR037462">
    <property type="entry name" value="ERp19"/>
</dbReference>
<proteinExistence type="predicted"/>
<feature type="domain" description="Thioredoxin" evidence="9">
    <location>
        <begin position="485"/>
        <end position="627"/>
    </location>
</feature>
<dbReference type="InterPro" id="IPR013766">
    <property type="entry name" value="Thioredoxin_domain"/>
</dbReference>
<feature type="transmembrane region" description="Helical" evidence="8">
    <location>
        <begin position="248"/>
        <end position="266"/>
    </location>
</feature>
<dbReference type="InterPro" id="IPR017937">
    <property type="entry name" value="Thioredoxin_CS"/>
</dbReference>
<accession>A0ABN8MZB5</accession>
<evidence type="ECO:0000256" key="5">
    <source>
        <dbReference type="ARBA" id="ARBA00022989"/>
    </source>
</evidence>
<feature type="transmembrane region" description="Helical" evidence="8">
    <location>
        <begin position="142"/>
        <end position="162"/>
    </location>
</feature>
<evidence type="ECO:0000256" key="8">
    <source>
        <dbReference type="SAM" id="Phobius"/>
    </source>
</evidence>
<dbReference type="PROSITE" id="PS51352">
    <property type="entry name" value="THIOREDOXIN_2"/>
    <property type="match status" value="1"/>
</dbReference>
<evidence type="ECO:0000256" key="1">
    <source>
        <dbReference type="ARBA" id="ARBA00004141"/>
    </source>
</evidence>
<evidence type="ECO:0000256" key="7">
    <source>
        <dbReference type="ARBA" id="ARBA00033687"/>
    </source>
</evidence>
<keyword evidence="5 8" id="KW-1133">Transmembrane helix</keyword>
<dbReference type="PANTHER" id="PTHR20661">
    <property type="entry name" value="PHOSPHATIDYLINOSITOL-GLYCAN BIOSYNTHESIS CLASS W PROTEIN"/>
    <property type="match status" value="1"/>
</dbReference>
<gene>
    <name evidence="10" type="ORF">PLOB_00031105</name>
</gene>
<keyword evidence="11" id="KW-1185">Reference proteome</keyword>
<evidence type="ECO:0000256" key="3">
    <source>
        <dbReference type="ARBA" id="ARBA00016955"/>
    </source>
</evidence>
<dbReference type="InterPro" id="IPR036249">
    <property type="entry name" value="Thioredoxin-like_sf"/>
</dbReference>
<feature type="transmembrane region" description="Helical" evidence="8">
    <location>
        <begin position="384"/>
        <end position="406"/>
    </location>
</feature>
<evidence type="ECO:0000313" key="11">
    <source>
        <dbReference type="Proteomes" id="UP001159405"/>
    </source>
</evidence>
<dbReference type="PROSITE" id="PS00194">
    <property type="entry name" value="THIOREDOXIN_1"/>
    <property type="match status" value="1"/>
</dbReference>
<dbReference type="Pfam" id="PF13899">
    <property type="entry name" value="Thioredoxin_7"/>
    <property type="match status" value="1"/>
</dbReference>
<feature type="transmembrane region" description="Helical" evidence="8">
    <location>
        <begin position="476"/>
        <end position="496"/>
    </location>
</feature>
<feature type="transmembrane region" description="Helical" evidence="8">
    <location>
        <begin position="64"/>
        <end position="84"/>
    </location>
</feature>
<evidence type="ECO:0000256" key="2">
    <source>
        <dbReference type="ARBA" id="ARBA00013094"/>
    </source>
</evidence>
<comment type="subcellular location">
    <subcellularLocation>
        <location evidence="1">Membrane</location>
        <topology evidence="1">Multi-pass membrane protein</topology>
    </subcellularLocation>
</comment>
<feature type="transmembrane region" description="Helical" evidence="8">
    <location>
        <begin position="316"/>
        <end position="338"/>
    </location>
</feature>
<feature type="transmembrane region" description="Helical" evidence="8">
    <location>
        <begin position="174"/>
        <end position="191"/>
    </location>
</feature>
<feature type="transmembrane region" description="Helical" evidence="8">
    <location>
        <begin position="212"/>
        <end position="228"/>
    </location>
</feature>
<dbReference type="CDD" id="cd02959">
    <property type="entry name" value="ERp19"/>
    <property type="match status" value="1"/>
</dbReference>
<dbReference type="PANTHER" id="PTHR20661:SF0">
    <property type="entry name" value="PHOSPHATIDYLINOSITOL-GLYCAN BIOSYNTHESIS CLASS W PROTEIN"/>
    <property type="match status" value="1"/>
</dbReference>
<feature type="transmembrane region" description="Helical" evidence="8">
    <location>
        <begin position="34"/>
        <end position="55"/>
    </location>
</feature>
<dbReference type="SUPFAM" id="SSF52833">
    <property type="entry name" value="Thioredoxin-like"/>
    <property type="match status" value="1"/>
</dbReference>
<dbReference type="InterPro" id="IPR009447">
    <property type="entry name" value="PIGW/GWT1"/>
</dbReference>
<organism evidence="10 11">
    <name type="scientific">Porites lobata</name>
    <dbReference type="NCBI Taxonomy" id="104759"/>
    <lineage>
        <taxon>Eukaryota</taxon>
        <taxon>Metazoa</taxon>
        <taxon>Cnidaria</taxon>
        <taxon>Anthozoa</taxon>
        <taxon>Hexacorallia</taxon>
        <taxon>Scleractinia</taxon>
        <taxon>Fungiina</taxon>
        <taxon>Poritidae</taxon>
        <taxon>Porites</taxon>
    </lineage>
</organism>
<protein>
    <recommendedName>
        <fullName evidence="3">Thioredoxin domain-containing protein 12</fullName>
        <ecNumber evidence="2">1.8.4.2</ecNumber>
    </recommendedName>
</protein>
<evidence type="ECO:0000313" key="10">
    <source>
        <dbReference type="EMBL" id="CAH3036660.1"/>
    </source>
</evidence>
<keyword evidence="6 8" id="KW-0472">Membrane</keyword>
<feature type="transmembrane region" description="Helical" evidence="8">
    <location>
        <begin position="449"/>
        <end position="470"/>
    </location>
</feature>